<protein>
    <submittedName>
        <fullName evidence="1">Uncharacterized protein</fullName>
    </submittedName>
</protein>
<dbReference type="Proteomes" id="UP000285864">
    <property type="component" value="Unassembled WGS sequence"/>
</dbReference>
<organism evidence="1 2">
    <name type="scientific">Phocaeicola coprocola</name>
    <dbReference type="NCBI Taxonomy" id="310298"/>
    <lineage>
        <taxon>Bacteria</taxon>
        <taxon>Pseudomonadati</taxon>
        <taxon>Bacteroidota</taxon>
        <taxon>Bacteroidia</taxon>
        <taxon>Bacteroidales</taxon>
        <taxon>Bacteroidaceae</taxon>
        <taxon>Phocaeicola</taxon>
    </lineage>
</organism>
<dbReference type="EMBL" id="QRUU01000001">
    <property type="protein sequence ID" value="RGS00579.1"/>
    <property type="molecule type" value="Genomic_DNA"/>
</dbReference>
<evidence type="ECO:0000313" key="2">
    <source>
        <dbReference type="Proteomes" id="UP000285864"/>
    </source>
</evidence>
<gene>
    <name evidence="1" type="ORF">DWY20_00375</name>
</gene>
<dbReference type="RefSeq" id="WP_118482690.1">
    <property type="nucleotide sequence ID" value="NZ_QRUU01000001.1"/>
</dbReference>
<comment type="caution">
    <text evidence="1">The sequence shown here is derived from an EMBL/GenBank/DDBJ whole genome shotgun (WGS) entry which is preliminary data.</text>
</comment>
<reference evidence="1 2" key="1">
    <citation type="submission" date="2018-08" db="EMBL/GenBank/DDBJ databases">
        <title>A genome reference for cultivated species of the human gut microbiota.</title>
        <authorList>
            <person name="Zou Y."/>
            <person name="Xue W."/>
            <person name="Luo G."/>
        </authorList>
    </citation>
    <scope>NUCLEOTIDE SEQUENCE [LARGE SCALE GENOMIC DNA]</scope>
    <source>
        <strain evidence="1 2">AF24-2</strain>
    </source>
</reference>
<sequence length="224" mass="26588">MENCKLSNDSYWESYKNEMKKFVYNRKYPNTEYIIEHLKSIPAYDRWELFCCFCQNYPFSNEELCRLFKFSWIHSAPDVRAVEILEHIDIPSLMDESELKDLNNIPDEVKVYKAVSLDCMEIDDDEEEWELGVDWKWSTNLEKVAYIAQCMGNDYIVISTTIPKSQVLALFHGVYFSYELIAIASFGEFDDYTIEIEHVDSFLKDHPYYHEPVTEENIYKSTGF</sequence>
<keyword evidence="2" id="KW-1185">Reference proteome</keyword>
<name>A0A412GZY5_9BACT</name>
<accession>A0A412GZY5</accession>
<evidence type="ECO:0000313" key="1">
    <source>
        <dbReference type="EMBL" id="RGS00579.1"/>
    </source>
</evidence>
<proteinExistence type="predicted"/>
<dbReference type="AlphaFoldDB" id="A0A412GZY5"/>